<evidence type="ECO:0000313" key="3">
    <source>
        <dbReference type="Proteomes" id="UP000324974"/>
    </source>
</evidence>
<organism evidence="2 3">
    <name type="scientific">Limnoglobus roseus</name>
    <dbReference type="NCBI Taxonomy" id="2598579"/>
    <lineage>
        <taxon>Bacteria</taxon>
        <taxon>Pseudomonadati</taxon>
        <taxon>Planctomycetota</taxon>
        <taxon>Planctomycetia</taxon>
        <taxon>Gemmatales</taxon>
        <taxon>Gemmataceae</taxon>
        <taxon>Limnoglobus</taxon>
    </lineage>
</organism>
<dbReference type="RefSeq" id="WP_149110569.1">
    <property type="nucleotide sequence ID" value="NZ_CP042425.1"/>
</dbReference>
<evidence type="ECO:0000313" key="2">
    <source>
        <dbReference type="EMBL" id="QEL15789.1"/>
    </source>
</evidence>
<reference evidence="3" key="1">
    <citation type="submission" date="2019-08" db="EMBL/GenBank/DDBJ databases">
        <title>Limnoglobus roseus gen. nov., sp. nov., a novel freshwater planctomycete with a giant genome from the family Gemmataceae.</title>
        <authorList>
            <person name="Kulichevskaya I.S."/>
            <person name="Naumoff D.G."/>
            <person name="Miroshnikov K."/>
            <person name="Ivanova A."/>
            <person name="Philippov D.A."/>
            <person name="Hakobyan A."/>
            <person name="Rijpstra I.C."/>
            <person name="Sinninghe Damste J.S."/>
            <person name="Liesack W."/>
            <person name="Dedysh S.N."/>
        </authorList>
    </citation>
    <scope>NUCLEOTIDE SEQUENCE [LARGE SCALE GENOMIC DNA]</scope>
    <source>
        <strain evidence="3">PX52</strain>
    </source>
</reference>
<proteinExistence type="predicted"/>
<sequence>MRTRSAFTLLELLVVMAIIGILIGLSLPAVQKARAAAIRLADQNNLKQLTLGVQNYAATNADVLPPLMTLENGGVRWWFAFEKPTGVYDTAGSHLMPYLENSRAALQSPAKAPGKVVLTYDGLSGGYGYNYWYLAPDGPTPSFTLSGKWRKVTLPQIASTSRTVAFANAVLASDTSPELSEIPFSYPPSARRPTVHYRQFSHLANIAFVDGHVEASTQGTRNAPAPADSAALLAIRDREYVFDYGTTDELWGQR</sequence>
<dbReference type="OrthoDB" id="249920at2"/>
<dbReference type="Pfam" id="PF07596">
    <property type="entry name" value="SBP_bac_10"/>
    <property type="match status" value="1"/>
</dbReference>
<feature type="domain" description="DUF1559" evidence="1">
    <location>
        <begin position="31"/>
        <end position="102"/>
    </location>
</feature>
<dbReference type="InterPro" id="IPR045584">
    <property type="entry name" value="Pilin-like"/>
</dbReference>
<name>A0A5C1A8V8_9BACT</name>
<keyword evidence="3" id="KW-1185">Reference proteome</keyword>
<dbReference type="Gene3D" id="3.30.700.10">
    <property type="entry name" value="Glycoprotein, Type 4 Pilin"/>
    <property type="match status" value="1"/>
</dbReference>
<evidence type="ECO:0000259" key="1">
    <source>
        <dbReference type="Pfam" id="PF07596"/>
    </source>
</evidence>
<dbReference type="PANTHER" id="PTHR30093:SF2">
    <property type="entry name" value="TYPE II SECRETION SYSTEM PROTEIN H"/>
    <property type="match status" value="1"/>
</dbReference>
<dbReference type="EMBL" id="CP042425">
    <property type="protein sequence ID" value="QEL15789.1"/>
    <property type="molecule type" value="Genomic_DNA"/>
</dbReference>
<dbReference type="NCBIfam" id="TIGR02532">
    <property type="entry name" value="IV_pilin_GFxxxE"/>
    <property type="match status" value="1"/>
</dbReference>
<dbReference type="SUPFAM" id="SSF54523">
    <property type="entry name" value="Pili subunits"/>
    <property type="match status" value="1"/>
</dbReference>
<protein>
    <submittedName>
        <fullName evidence="2">Prepilin-type cleavage/methylation domain-containing protein</fullName>
    </submittedName>
</protein>
<dbReference type="InterPro" id="IPR012902">
    <property type="entry name" value="N_methyl_site"/>
</dbReference>
<accession>A0A5C1A8V8</accession>
<dbReference type="AlphaFoldDB" id="A0A5C1A8V8"/>
<dbReference type="InterPro" id="IPR011453">
    <property type="entry name" value="DUF1559"/>
</dbReference>
<gene>
    <name evidence="2" type="ORF">PX52LOC_02725</name>
</gene>
<dbReference type="PANTHER" id="PTHR30093">
    <property type="entry name" value="GENERAL SECRETION PATHWAY PROTEIN G"/>
    <property type="match status" value="1"/>
</dbReference>
<dbReference type="KEGG" id="lrs:PX52LOC_02725"/>
<dbReference type="Proteomes" id="UP000324974">
    <property type="component" value="Chromosome"/>
</dbReference>
<dbReference type="Pfam" id="PF07963">
    <property type="entry name" value="N_methyl"/>
    <property type="match status" value="1"/>
</dbReference>